<protein>
    <recommendedName>
        <fullName evidence="6">Alpha 1,4-glycosyltransferase domain-containing protein</fullName>
    </recommendedName>
</protein>
<keyword evidence="5" id="KW-0472">Membrane</keyword>
<evidence type="ECO:0000259" key="6">
    <source>
        <dbReference type="Pfam" id="PF04572"/>
    </source>
</evidence>
<dbReference type="Pfam" id="PF04488">
    <property type="entry name" value="Gly_transf_sug"/>
    <property type="match status" value="1"/>
</dbReference>
<feature type="domain" description="Alpha 1,4-glycosyltransferase" evidence="6">
    <location>
        <begin position="137"/>
        <end position="250"/>
    </location>
</feature>
<dbReference type="Gene3D" id="3.90.550.20">
    <property type="match status" value="1"/>
</dbReference>
<dbReference type="Pfam" id="PF04572">
    <property type="entry name" value="Gb3_synth"/>
    <property type="match status" value="1"/>
</dbReference>
<dbReference type="PANTHER" id="PTHR12042:SF21">
    <property type="entry name" value="ALPHA1,4-GALACTOSYLTRANSFERASE 1-RELATED"/>
    <property type="match status" value="1"/>
</dbReference>
<dbReference type="InterPro" id="IPR051981">
    <property type="entry name" value="Glycosyltransf_32"/>
</dbReference>
<dbReference type="InterPro" id="IPR007652">
    <property type="entry name" value="A1-4-GlycosylTfrase_dom"/>
</dbReference>
<gene>
    <name evidence="7" type="ORF">EZ449_14410</name>
</gene>
<sequence length="266" mass="30485">MEKPVSNYVIQSLWIGDTLSNVEKLCIKSFLDYGHDFHLYCYDQIANVPKGTKLFDASKILSREAIFQNKKGWGGGSFSGFADFFRILLLQAKGGWWVDMDIICLKEFDFAEDLIICSSYEGEYGAIANNCVIKAAAGNKFINHCANELSKFEPDNLGFGAAGPFLFQRLVKELDMKEKIVPYYTFNPINWKNVGELILSDRSFLAEVKELIRPIFKPSTMVGRKILPQSFAVHFWNEVWRNHPYDKNATYPRHSVFEKLKKKHGV</sequence>
<dbReference type="AlphaFoldDB" id="A0A4R0P2D5"/>
<organism evidence="7 8">
    <name type="scientific">Pedobacter frigidisoli</name>
    <dbReference type="NCBI Taxonomy" id="2530455"/>
    <lineage>
        <taxon>Bacteria</taxon>
        <taxon>Pseudomonadati</taxon>
        <taxon>Bacteroidota</taxon>
        <taxon>Sphingobacteriia</taxon>
        <taxon>Sphingobacteriales</taxon>
        <taxon>Sphingobacteriaceae</taxon>
        <taxon>Pedobacter</taxon>
    </lineage>
</organism>
<accession>A0A4R0P2D5</accession>
<keyword evidence="4" id="KW-0333">Golgi apparatus</keyword>
<evidence type="ECO:0000256" key="4">
    <source>
        <dbReference type="ARBA" id="ARBA00023034"/>
    </source>
</evidence>
<dbReference type="SUPFAM" id="SSF53448">
    <property type="entry name" value="Nucleotide-diphospho-sugar transferases"/>
    <property type="match status" value="1"/>
</dbReference>
<evidence type="ECO:0000313" key="7">
    <source>
        <dbReference type="EMBL" id="TCD07722.1"/>
    </source>
</evidence>
<evidence type="ECO:0000256" key="2">
    <source>
        <dbReference type="ARBA" id="ARBA00022676"/>
    </source>
</evidence>
<reference evidence="7 8" key="1">
    <citation type="submission" date="2019-02" db="EMBL/GenBank/DDBJ databases">
        <title>Pedobacter sp. RP-3-11 sp. nov., isolated from Arctic soil.</title>
        <authorList>
            <person name="Dahal R.H."/>
        </authorList>
    </citation>
    <scope>NUCLEOTIDE SEQUENCE [LARGE SCALE GENOMIC DNA]</scope>
    <source>
        <strain evidence="7 8">RP-3-11</strain>
    </source>
</reference>
<dbReference type="PANTHER" id="PTHR12042">
    <property type="entry name" value="LACTOSYLCERAMIDE 4-ALPHA-GALACTOSYLTRANSFERASE ALPHA- 1,4-GALACTOSYLTRANSFERASE"/>
    <property type="match status" value="1"/>
</dbReference>
<evidence type="ECO:0000256" key="1">
    <source>
        <dbReference type="ARBA" id="ARBA00004323"/>
    </source>
</evidence>
<dbReference type="GO" id="GO:0016758">
    <property type="term" value="F:hexosyltransferase activity"/>
    <property type="evidence" value="ECO:0007669"/>
    <property type="project" value="TreeGrafter"/>
</dbReference>
<dbReference type="GO" id="GO:0016020">
    <property type="term" value="C:membrane"/>
    <property type="evidence" value="ECO:0007669"/>
    <property type="project" value="GOC"/>
</dbReference>
<dbReference type="OrthoDB" id="5354021at2"/>
<name>A0A4R0P2D5_9SPHI</name>
<dbReference type="Proteomes" id="UP000291485">
    <property type="component" value="Unassembled WGS sequence"/>
</dbReference>
<keyword evidence="2" id="KW-0328">Glycosyltransferase</keyword>
<comment type="caution">
    <text evidence="7">The sequence shown here is derived from an EMBL/GenBank/DDBJ whole genome shotgun (WGS) entry which is preliminary data.</text>
</comment>
<dbReference type="GO" id="GO:0006688">
    <property type="term" value="P:glycosphingolipid biosynthetic process"/>
    <property type="evidence" value="ECO:0007669"/>
    <property type="project" value="TreeGrafter"/>
</dbReference>
<keyword evidence="8" id="KW-1185">Reference proteome</keyword>
<dbReference type="InterPro" id="IPR029044">
    <property type="entry name" value="Nucleotide-diphossugar_trans"/>
</dbReference>
<evidence type="ECO:0000256" key="5">
    <source>
        <dbReference type="ARBA" id="ARBA00023136"/>
    </source>
</evidence>
<evidence type="ECO:0000256" key="3">
    <source>
        <dbReference type="ARBA" id="ARBA00022679"/>
    </source>
</evidence>
<dbReference type="RefSeq" id="WP_131560001.1">
    <property type="nucleotide sequence ID" value="NZ_SJSN01000010.1"/>
</dbReference>
<proteinExistence type="predicted"/>
<dbReference type="EMBL" id="SJSN01000010">
    <property type="protein sequence ID" value="TCD07722.1"/>
    <property type="molecule type" value="Genomic_DNA"/>
</dbReference>
<evidence type="ECO:0000313" key="8">
    <source>
        <dbReference type="Proteomes" id="UP000291485"/>
    </source>
</evidence>
<comment type="subcellular location">
    <subcellularLocation>
        <location evidence="1">Golgi apparatus membrane</location>
        <topology evidence="1">Single-pass type II membrane protein</topology>
    </subcellularLocation>
</comment>
<keyword evidence="3" id="KW-0808">Transferase</keyword>
<dbReference type="InterPro" id="IPR007577">
    <property type="entry name" value="GlycoTrfase_DXD_sugar-bd_CS"/>
</dbReference>